<organism evidence="1 2">
    <name type="scientific">Timema podura</name>
    <name type="common">Walking stick</name>
    <dbReference type="NCBI Taxonomy" id="61482"/>
    <lineage>
        <taxon>Eukaryota</taxon>
        <taxon>Metazoa</taxon>
        <taxon>Ecdysozoa</taxon>
        <taxon>Arthropoda</taxon>
        <taxon>Hexapoda</taxon>
        <taxon>Insecta</taxon>
        <taxon>Pterygota</taxon>
        <taxon>Neoptera</taxon>
        <taxon>Polyneoptera</taxon>
        <taxon>Phasmatodea</taxon>
        <taxon>Timematodea</taxon>
        <taxon>Timematoidea</taxon>
        <taxon>Timematidae</taxon>
        <taxon>Timema</taxon>
    </lineage>
</organism>
<sequence length="132" mass="14249">VSASFEQNASSDDMGLTGAVADDQEAELIHSVCEKDIVCGSGILAVLSTLVLNICRDPVTFSDPSLQTAAALSMAKMMLVSSEFCEKNLQLLVSLMERSSLPTLRCNLVIAMGDMSYRFPNVVEPWSAHIYS</sequence>
<name>A0ABN7PFX5_TIMPD</name>
<evidence type="ECO:0000313" key="1">
    <source>
        <dbReference type="EMBL" id="CAG2066032.1"/>
    </source>
</evidence>
<dbReference type="PANTHER" id="PTHR14222:SF2">
    <property type="entry name" value="CONDENSIN COMPLEX SUBUNIT 1"/>
    <property type="match status" value="1"/>
</dbReference>
<dbReference type="InterPro" id="IPR026971">
    <property type="entry name" value="CND1/NCAPD3"/>
</dbReference>
<dbReference type="SUPFAM" id="SSF48371">
    <property type="entry name" value="ARM repeat"/>
    <property type="match status" value="1"/>
</dbReference>
<gene>
    <name evidence="1" type="ORF">TPAB3V08_LOCUS12975</name>
</gene>
<accession>A0ABN7PFX5</accession>
<dbReference type="EMBL" id="CAJPIN010049647">
    <property type="protein sequence ID" value="CAG2066032.1"/>
    <property type="molecule type" value="Genomic_DNA"/>
</dbReference>
<reference evidence="1" key="1">
    <citation type="submission" date="2021-03" db="EMBL/GenBank/DDBJ databases">
        <authorList>
            <person name="Tran Van P."/>
        </authorList>
    </citation>
    <scope>NUCLEOTIDE SEQUENCE</scope>
</reference>
<feature type="non-terminal residue" evidence="1">
    <location>
        <position position="132"/>
    </location>
</feature>
<proteinExistence type="predicted"/>
<keyword evidence="2" id="KW-1185">Reference proteome</keyword>
<evidence type="ECO:0000313" key="2">
    <source>
        <dbReference type="Proteomes" id="UP001153148"/>
    </source>
</evidence>
<comment type="caution">
    <text evidence="1">The sequence shown here is derived from an EMBL/GenBank/DDBJ whole genome shotgun (WGS) entry which is preliminary data.</text>
</comment>
<dbReference type="Proteomes" id="UP001153148">
    <property type="component" value="Unassembled WGS sequence"/>
</dbReference>
<feature type="non-terminal residue" evidence="1">
    <location>
        <position position="1"/>
    </location>
</feature>
<protein>
    <submittedName>
        <fullName evidence="1">Uncharacterized protein</fullName>
    </submittedName>
</protein>
<dbReference type="PANTHER" id="PTHR14222">
    <property type="entry name" value="CONDENSIN"/>
    <property type="match status" value="1"/>
</dbReference>
<dbReference type="InterPro" id="IPR016024">
    <property type="entry name" value="ARM-type_fold"/>
</dbReference>